<reference evidence="13 14" key="1">
    <citation type="journal article" date="2018" name="Sci. Rep.">
        <title>Genomic signatures of local adaptation to the degree of environmental predictability in rotifers.</title>
        <authorList>
            <person name="Franch-Gras L."/>
            <person name="Hahn C."/>
            <person name="Garcia-Roger E.M."/>
            <person name="Carmona M.J."/>
            <person name="Serra M."/>
            <person name="Gomez A."/>
        </authorList>
    </citation>
    <scope>NUCLEOTIDE SEQUENCE [LARGE SCALE GENOMIC DNA]</scope>
    <source>
        <strain evidence="13">HYR1</strain>
    </source>
</reference>
<evidence type="ECO:0000313" key="13">
    <source>
        <dbReference type="EMBL" id="RNA08045.1"/>
    </source>
</evidence>
<keyword evidence="5" id="KW-0677">Repeat</keyword>
<feature type="transmembrane region" description="Helical" evidence="12">
    <location>
        <begin position="230"/>
        <end position="251"/>
    </location>
</feature>
<dbReference type="InterPro" id="IPR018108">
    <property type="entry name" value="MCP_transmembrane"/>
</dbReference>
<dbReference type="GO" id="GO:0090149">
    <property type="term" value="P:mitochondrial membrane fission"/>
    <property type="evidence" value="ECO:0007669"/>
    <property type="project" value="InterPro"/>
</dbReference>
<dbReference type="Gene3D" id="1.50.40.10">
    <property type="entry name" value="Mitochondrial carrier domain"/>
    <property type="match status" value="1"/>
</dbReference>
<dbReference type="STRING" id="10195.A0A3M7QAR4"/>
<dbReference type="OrthoDB" id="2403262at2759"/>
<dbReference type="InterPro" id="IPR023395">
    <property type="entry name" value="MCP_dom_sf"/>
</dbReference>
<evidence type="ECO:0000256" key="6">
    <source>
        <dbReference type="ARBA" id="ARBA00022787"/>
    </source>
</evidence>
<keyword evidence="3 11" id="KW-0813">Transport</keyword>
<sequence>MADLFKNQKVPLKEPYESNTFSKVFSPGISPPNYRPDSRLNQNYVDNQNLNEMESKQSLEDKNFIKQLKSNNELLFKASKIFNQFALYPLKALRWQCQIHSESYKYHTTPFTLMPVFYNLNFYGFYTLWKGCFSMAAYNGIKTILESVLAELTTWEKNIEDVKKTEKLYGHIGLKMLSSAWTTPILTAVIYESVQSGISNENFGLVDLARETYNRITGYRYNYRTRMISLWSLIIPNSLYFLGFHFLSVGFEQIFLKLINLFKKVFNDKRRICNVDEVEAEVVDQPYTKALSELFSYFSATLALYPIETILNRLMVQGTRTIIDNTDNGYGVIPINTRYDGFFDCAKSIQETEGFLGFYKGVGTLLVEALIAYAILNFGKTVALRIFDSEWTTRSDMNNMKNLMKNSIN</sequence>
<evidence type="ECO:0000256" key="4">
    <source>
        <dbReference type="ARBA" id="ARBA00022692"/>
    </source>
</evidence>
<keyword evidence="7 12" id="KW-1133">Transmembrane helix</keyword>
<keyword evidence="8" id="KW-0496">Mitochondrion</keyword>
<comment type="subcellular location">
    <subcellularLocation>
        <location evidence="1">Mitochondrion outer membrane</location>
        <topology evidence="1">Multi-pass membrane protein</topology>
    </subcellularLocation>
</comment>
<dbReference type="SUPFAM" id="SSF103506">
    <property type="entry name" value="Mitochondrial carrier"/>
    <property type="match status" value="1"/>
</dbReference>
<keyword evidence="4 10" id="KW-0812">Transmembrane</keyword>
<organism evidence="13 14">
    <name type="scientific">Brachionus plicatilis</name>
    <name type="common">Marine rotifer</name>
    <name type="synonym">Brachionus muelleri</name>
    <dbReference type="NCBI Taxonomy" id="10195"/>
    <lineage>
        <taxon>Eukaryota</taxon>
        <taxon>Metazoa</taxon>
        <taxon>Spiralia</taxon>
        <taxon>Gnathifera</taxon>
        <taxon>Rotifera</taxon>
        <taxon>Eurotatoria</taxon>
        <taxon>Monogononta</taxon>
        <taxon>Pseudotrocha</taxon>
        <taxon>Ploima</taxon>
        <taxon>Brachionidae</taxon>
        <taxon>Brachionus</taxon>
    </lineage>
</organism>
<feature type="repeat" description="Solcar" evidence="10">
    <location>
        <begin position="284"/>
        <end position="387"/>
    </location>
</feature>
<dbReference type="EMBL" id="REGN01006867">
    <property type="protein sequence ID" value="RNA08045.1"/>
    <property type="molecule type" value="Genomic_DNA"/>
</dbReference>
<keyword evidence="14" id="KW-1185">Reference proteome</keyword>
<dbReference type="Pfam" id="PF00153">
    <property type="entry name" value="Mito_carr"/>
    <property type="match status" value="1"/>
</dbReference>
<evidence type="ECO:0000256" key="8">
    <source>
        <dbReference type="ARBA" id="ARBA00023128"/>
    </source>
</evidence>
<dbReference type="GO" id="GO:0005741">
    <property type="term" value="C:mitochondrial outer membrane"/>
    <property type="evidence" value="ECO:0007669"/>
    <property type="project" value="UniProtKB-SubCell"/>
</dbReference>
<gene>
    <name evidence="13" type="ORF">BpHYR1_001601</name>
</gene>
<evidence type="ECO:0000256" key="12">
    <source>
        <dbReference type="SAM" id="Phobius"/>
    </source>
</evidence>
<evidence type="ECO:0000256" key="7">
    <source>
        <dbReference type="ARBA" id="ARBA00022989"/>
    </source>
</evidence>
<evidence type="ECO:0000256" key="10">
    <source>
        <dbReference type="PROSITE-ProRule" id="PRU00282"/>
    </source>
</evidence>
<comment type="caution">
    <text evidence="13">The sequence shown here is derived from an EMBL/GenBank/DDBJ whole genome shotgun (WGS) entry which is preliminary data.</text>
</comment>
<dbReference type="PANTHER" id="PTHR21252:SF2">
    <property type="entry name" value="MITOCHONDRIAL OUTER MEMBRANE PROTEIN SLC25A46"/>
    <property type="match status" value="1"/>
</dbReference>
<dbReference type="AlphaFoldDB" id="A0A3M7QAR4"/>
<evidence type="ECO:0000256" key="11">
    <source>
        <dbReference type="RuleBase" id="RU000488"/>
    </source>
</evidence>
<evidence type="ECO:0000256" key="3">
    <source>
        <dbReference type="ARBA" id="ARBA00022448"/>
    </source>
</evidence>
<dbReference type="Proteomes" id="UP000276133">
    <property type="component" value="Unassembled WGS sequence"/>
</dbReference>
<evidence type="ECO:0000256" key="1">
    <source>
        <dbReference type="ARBA" id="ARBA00004374"/>
    </source>
</evidence>
<evidence type="ECO:0000256" key="5">
    <source>
        <dbReference type="ARBA" id="ARBA00022737"/>
    </source>
</evidence>
<keyword evidence="6" id="KW-1000">Mitochondrion outer membrane</keyword>
<accession>A0A3M7QAR4</accession>
<evidence type="ECO:0000256" key="2">
    <source>
        <dbReference type="ARBA" id="ARBA00006375"/>
    </source>
</evidence>
<dbReference type="PROSITE" id="PS50920">
    <property type="entry name" value="SOLCAR"/>
    <property type="match status" value="1"/>
</dbReference>
<protein>
    <submittedName>
        <fullName evidence="13">Solute carrier family 25 member</fullName>
    </submittedName>
</protein>
<evidence type="ECO:0000313" key="14">
    <source>
        <dbReference type="Proteomes" id="UP000276133"/>
    </source>
</evidence>
<dbReference type="PANTHER" id="PTHR21252">
    <property type="entry name" value="TB1 PROTEIN-RELATED"/>
    <property type="match status" value="1"/>
</dbReference>
<dbReference type="InterPro" id="IPR039158">
    <property type="entry name" value="SLC25A46"/>
</dbReference>
<keyword evidence="9 10" id="KW-0472">Membrane</keyword>
<proteinExistence type="inferred from homology"/>
<comment type="similarity">
    <text evidence="2 11">Belongs to the mitochondrial carrier (TC 2.A.29) family.</text>
</comment>
<evidence type="ECO:0000256" key="9">
    <source>
        <dbReference type="ARBA" id="ARBA00023136"/>
    </source>
</evidence>
<name>A0A3M7QAR4_BRAPC</name>